<dbReference type="PROSITE" id="PS50202">
    <property type="entry name" value="MSP"/>
    <property type="match status" value="1"/>
</dbReference>
<dbReference type="InterPro" id="IPR000535">
    <property type="entry name" value="MSP_dom"/>
</dbReference>
<evidence type="ECO:0000313" key="2">
    <source>
        <dbReference type="EMBL" id="KHJ83247.1"/>
    </source>
</evidence>
<feature type="domain" description="MSP" evidence="1">
    <location>
        <begin position="1"/>
        <end position="99"/>
    </location>
</feature>
<dbReference type="EMBL" id="KN574379">
    <property type="protein sequence ID" value="KHJ83247.1"/>
    <property type="molecule type" value="Genomic_DNA"/>
</dbReference>
<name>A0A0B1SI99_OESDE</name>
<dbReference type="Pfam" id="PF00635">
    <property type="entry name" value="Motile_Sperm"/>
    <property type="match status" value="1"/>
</dbReference>
<proteinExistence type="predicted"/>
<dbReference type="OrthoDB" id="5773292at2759"/>
<dbReference type="Gene3D" id="2.60.40.10">
    <property type="entry name" value="Immunoglobulins"/>
    <property type="match status" value="1"/>
</dbReference>
<evidence type="ECO:0000259" key="1">
    <source>
        <dbReference type="PROSITE" id="PS50202"/>
    </source>
</evidence>
<dbReference type="SUPFAM" id="SSF49354">
    <property type="entry name" value="PapD-like"/>
    <property type="match status" value="1"/>
</dbReference>
<reference evidence="2 3" key="1">
    <citation type="submission" date="2014-03" db="EMBL/GenBank/DDBJ databases">
        <title>Draft genome of the hookworm Oesophagostomum dentatum.</title>
        <authorList>
            <person name="Mitreva M."/>
        </authorList>
    </citation>
    <scope>NUCLEOTIDE SEQUENCE [LARGE SCALE GENOMIC DNA]</scope>
    <source>
        <strain evidence="2 3">OD-Hann</strain>
    </source>
</reference>
<dbReference type="Proteomes" id="UP000053660">
    <property type="component" value="Unassembled WGS sequence"/>
</dbReference>
<organism evidence="2 3">
    <name type="scientific">Oesophagostomum dentatum</name>
    <name type="common">Nodular worm</name>
    <dbReference type="NCBI Taxonomy" id="61180"/>
    <lineage>
        <taxon>Eukaryota</taxon>
        <taxon>Metazoa</taxon>
        <taxon>Ecdysozoa</taxon>
        <taxon>Nematoda</taxon>
        <taxon>Chromadorea</taxon>
        <taxon>Rhabditida</taxon>
        <taxon>Rhabditina</taxon>
        <taxon>Rhabditomorpha</taxon>
        <taxon>Strongyloidea</taxon>
        <taxon>Strongylidae</taxon>
        <taxon>Oesophagostomum</taxon>
    </lineage>
</organism>
<dbReference type="InterPro" id="IPR013783">
    <property type="entry name" value="Ig-like_fold"/>
</dbReference>
<evidence type="ECO:0000313" key="3">
    <source>
        <dbReference type="Proteomes" id="UP000053660"/>
    </source>
</evidence>
<protein>
    <recommendedName>
        <fullName evidence="1">MSP domain-containing protein</fullName>
    </recommendedName>
</protein>
<gene>
    <name evidence="2" type="ORF">OESDEN_17056</name>
</gene>
<accession>A0A0B1SI99</accession>
<dbReference type="AlphaFoldDB" id="A0A0B1SI99"/>
<keyword evidence="3" id="KW-1185">Reference proteome</keyword>
<dbReference type="InterPro" id="IPR008962">
    <property type="entry name" value="PapD-like_sf"/>
</dbReference>
<sequence length="99" mass="11116">MPEDNILSFPNPKKPLLLKEGTSRHKLTNFSDKKLKYKISFENQNSCFSVDQASGEVKENGDFALTITRKPGVGRDDKLVIEYSGELSGKTVMRLVPIE</sequence>